<proteinExistence type="predicted"/>
<dbReference type="Proteomes" id="UP001163321">
    <property type="component" value="Chromosome 4"/>
</dbReference>
<keyword evidence="2" id="KW-1185">Reference proteome</keyword>
<dbReference type="EMBL" id="CM047583">
    <property type="protein sequence ID" value="KAI9913892.1"/>
    <property type="molecule type" value="Genomic_DNA"/>
</dbReference>
<sequence length="162" mass="17860">MGAKCEQNNLRYLVHHQIQIRADLYQGLADKMEQDAAVSAAQTLFRRESAVAVFGLDGVHEVKQLVEAHVLGALEMSMYSIECVVSLLEVAGTMNVLEEVEWQAEDAAQVSWLVTGTVHVMLQWDTFPDDLDVLILLRSCVNVTCRGSFDASCAPMSSKKSS</sequence>
<protein>
    <submittedName>
        <fullName evidence="1">Uncharacterized protein</fullName>
    </submittedName>
</protein>
<evidence type="ECO:0000313" key="1">
    <source>
        <dbReference type="EMBL" id="KAI9913892.1"/>
    </source>
</evidence>
<evidence type="ECO:0000313" key="2">
    <source>
        <dbReference type="Proteomes" id="UP001163321"/>
    </source>
</evidence>
<organism evidence="1 2">
    <name type="scientific">Peronosclerospora sorghi</name>
    <dbReference type="NCBI Taxonomy" id="230839"/>
    <lineage>
        <taxon>Eukaryota</taxon>
        <taxon>Sar</taxon>
        <taxon>Stramenopiles</taxon>
        <taxon>Oomycota</taxon>
        <taxon>Peronosporomycetes</taxon>
        <taxon>Peronosporales</taxon>
        <taxon>Peronosporaceae</taxon>
        <taxon>Peronosclerospora</taxon>
    </lineage>
</organism>
<reference evidence="1 2" key="1">
    <citation type="journal article" date="2022" name="bioRxiv">
        <title>The genome of the oomycete Peronosclerospora sorghi, a cosmopolitan pathogen of maize and sorghum, is inflated with dispersed pseudogenes.</title>
        <authorList>
            <person name="Fletcher K."/>
            <person name="Martin F."/>
            <person name="Isakeit T."/>
            <person name="Cavanaugh K."/>
            <person name="Magill C."/>
            <person name="Michelmore R."/>
        </authorList>
    </citation>
    <scope>NUCLEOTIDE SEQUENCE [LARGE SCALE GENOMIC DNA]</scope>
    <source>
        <strain evidence="1">P6</strain>
    </source>
</reference>
<accession>A0ACC0W5R0</accession>
<name>A0ACC0W5R0_9STRA</name>
<gene>
    <name evidence="1" type="ORF">PsorP6_006799</name>
</gene>
<comment type="caution">
    <text evidence="1">The sequence shown here is derived from an EMBL/GenBank/DDBJ whole genome shotgun (WGS) entry which is preliminary data.</text>
</comment>